<accession>E3BK66</accession>
<comment type="caution">
    <text evidence="1">The sequence shown here is derived from an EMBL/GenBank/DDBJ whole genome shotgun (WGS) entry which is preliminary data.</text>
</comment>
<keyword evidence="2" id="KW-1185">Reference proteome</keyword>
<dbReference type="EMBL" id="AEIU01000074">
    <property type="protein sequence ID" value="EFP96451.1"/>
    <property type="molecule type" value="Genomic_DNA"/>
</dbReference>
<evidence type="ECO:0000313" key="1">
    <source>
        <dbReference type="EMBL" id="EFP96451.1"/>
    </source>
</evidence>
<proteinExistence type="predicted"/>
<reference evidence="1 2" key="1">
    <citation type="journal article" date="2012" name="Int. J. Syst. Evol. Microbiol.">
        <title>Vibrio caribbeanicus sp. nov., isolated from the marine sponge Scleritoderma cyanea.</title>
        <authorList>
            <person name="Hoffmann M."/>
            <person name="Monday S.R."/>
            <person name="Allard M.W."/>
            <person name="Strain E.A."/>
            <person name="Whittaker P."/>
            <person name="Naum M."/>
            <person name="McCarthy P.J."/>
            <person name="Lopez J.V."/>
            <person name="Fischer M."/>
            <person name="Brown E.W."/>
        </authorList>
    </citation>
    <scope>NUCLEOTIDE SEQUENCE [LARGE SCALE GENOMIC DNA]</scope>
    <source>
        <strain evidence="1 2">ATCC BAA-2122</strain>
    </source>
</reference>
<dbReference type="AlphaFoldDB" id="E3BK66"/>
<organism evidence="1 2">
    <name type="scientific">Vibrio caribbeanicus ATCC BAA-2122</name>
    <dbReference type="NCBI Taxonomy" id="796620"/>
    <lineage>
        <taxon>Bacteria</taxon>
        <taxon>Pseudomonadati</taxon>
        <taxon>Pseudomonadota</taxon>
        <taxon>Gammaproteobacteria</taxon>
        <taxon>Vibrionales</taxon>
        <taxon>Vibrionaceae</taxon>
        <taxon>Vibrio</taxon>
    </lineage>
</organism>
<evidence type="ECO:0000313" key="2">
    <source>
        <dbReference type="Proteomes" id="UP000002943"/>
    </source>
</evidence>
<gene>
    <name evidence="1" type="ORF">VIBC2010_04714</name>
</gene>
<protein>
    <submittedName>
        <fullName evidence="1">Uncharacterized protein</fullName>
    </submittedName>
</protein>
<name>E3BK66_9VIBR</name>
<dbReference type="STRING" id="796620.VIBC2010_04714"/>
<sequence>MRVLKASLLILLSNISNVYGLEVRNDIYSDYDKEIKITLNNNDEAISCIKVFVDKLRNKNPKYLVEYSVDFSDFINEISIFLSNEGIEEVKYEAIEFKDERYDVRLLAACHEKKEKRVQLKIIDNKYNFGSTVEHNRVISLLNPSRGQ</sequence>
<dbReference type="Proteomes" id="UP000002943">
    <property type="component" value="Unassembled WGS sequence"/>
</dbReference>